<keyword evidence="5" id="KW-1185">Reference proteome</keyword>
<dbReference type="SUPFAM" id="SSF56219">
    <property type="entry name" value="DNase I-like"/>
    <property type="match status" value="1"/>
</dbReference>
<feature type="domain" description="Endonuclease/exonuclease/phosphatase" evidence="3">
    <location>
        <begin position="54"/>
        <end position="209"/>
    </location>
</feature>
<dbReference type="Proteomes" id="UP000271974">
    <property type="component" value="Unassembled WGS sequence"/>
</dbReference>
<dbReference type="OrthoDB" id="10030815at2759"/>
<gene>
    <name evidence="4" type="ORF">EGW08_005272</name>
</gene>
<dbReference type="AlphaFoldDB" id="A0A3S1BF86"/>
<dbReference type="PANTHER" id="PTHR23227:SF67">
    <property type="entry name" value="CRANIOFACIAL DEVELOPMENT PROTEIN 2-LIKE"/>
    <property type="match status" value="1"/>
</dbReference>
<feature type="chain" id="PRO_5018770724" description="Endonuclease/exonuclease/phosphatase domain-containing protein" evidence="2">
    <location>
        <begin position="20"/>
        <end position="326"/>
    </location>
</feature>
<dbReference type="CDD" id="cd09076">
    <property type="entry name" value="L1-EN"/>
    <property type="match status" value="1"/>
</dbReference>
<dbReference type="GO" id="GO:0003824">
    <property type="term" value="F:catalytic activity"/>
    <property type="evidence" value="ECO:0007669"/>
    <property type="project" value="InterPro"/>
</dbReference>
<accession>A0A3S1BF86</accession>
<evidence type="ECO:0000313" key="5">
    <source>
        <dbReference type="Proteomes" id="UP000271974"/>
    </source>
</evidence>
<feature type="region of interest" description="Disordered" evidence="1">
    <location>
        <begin position="288"/>
        <end position="307"/>
    </location>
</feature>
<feature type="compositionally biased region" description="Basic and acidic residues" evidence="1">
    <location>
        <begin position="288"/>
        <end position="301"/>
    </location>
</feature>
<dbReference type="InterPro" id="IPR005135">
    <property type="entry name" value="Endo/exonuclease/phosphatase"/>
</dbReference>
<dbReference type="PANTHER" id="PTHR23227">
    <property type="entry name" value="BUCENTAUR RELATED"/>
    <property type="match status" value="1"/>
</dbReference>
<evidence type="ECO:0000256" key="1">
    <source>
        <dbReference type="SAM" id="MobiDB-lite"/>
    </source>
</evidence>
<evidence type="ECO:0000259" key="3">
    <source>
        <dbReference type="Pfam" id="PF03372"/>
    </source>
</evidence>
<dbReference type="InterPro" id="IPR027124">
    <property type="entry name" value="Swc5/CFDP1/2"/>
</dbReference>
<organism evidence="4 5">
    <name type="scientific">Elysia chlorotica</name>
    <name type="common">Eastern emerald elysia</name>
    <name type="synonym">Sea slug</name>
    <dbReference type="NCBI Taxonomy" id="188477"/>
    <lineage>
        <taxon>Eukaryota</taxon>
        <taxon>Metazoa</taxon>
        <taxon>Spiralia</taxon>
        <taxon>Lophotrochozoa</taxon>
        <taxon>Mollusca</taxon>
        <taxon>Gastropoda</taxon>
        <taxon>Heterobranchia</taxon>
        <taxon>Euthyneura</taxon>
        <taxon>Panpulmonata</taxon>
        <taxon>Sacoglossa</taxon>
        <taxon>Placobranchoidea</taxon>
        <taxon>Plakobranchidae</taxon>
        <taxon>Elysia</taxon>
    </lineage>
</organism>
<protein>
    <recommendedName>
        <fullName evidence="3">Endonuclease/exonuclease/phosphatase domain-containing protein</fullName>
    </recommendedName>
</protein>
<evidence type="ECO:0000313" key="4">
    <source>
        <dbReference type="EMBL" id="RUS86947.1"/>
    </source>
</evidence>
<name>A0A3S1BF86_ELYCH</name>
<dbReference type="STRING" id="188477.A0A3S1BF86"/>
<dbReference type="EMBL" id="RQTK01000123">
    <property type="protein sequence ID" value="RUS86947.1"/>
    <property type="molecule type" value="Genomic_DNA"/>
</dbReference>
<comment type="caution">
    <text evidence="4">The sequence shown here is derived from an EMBL/GenBank/DDBJ whole genome shotgun (WGS) entry which is preliminary data.</text>
</comment>
<proteinExistence type="predicted"/>
<sequence length="326" mass="37542">MSKATMMTTLRCLTAVVLSRRVEAPFIKGTIPNKRDLIKKRRKRKQKRNEINKGTWNMQTMQENGGHIDLAKLDLLLVEFKEQKLNILGLCETRWSKQGKFNRGEYTVVHSGSEKGGHKGVAVILDKYHGHCLKSYNSINDRIMMIKLNTKPVPLNIIQVYAPTSQSSDEDIEHFYNDLQSVKDSISSKEICIVMGDLNAKVGEGEDNECGIGRHGLGGRNERGYTLETSNRFKSLLETWAENETLPNEIWEDMKVVYTQASITHIGKKKKMPQKPFLSTEALQFAKEKRAARKTNDEANYKRLKRETRRQIREDKRIWLEEECAK</sequence>
<keyword evidence="2" id="KW-0732">Signal</keyword>
<evidence type="ECO:0000256" key="2">
    <source>
        <dbReference type="SAM" id="SignalP"/>
    </source>
</evidence>
<dbReference type="Gene3D" id="3.60.10.10">
    <property type="entry name" value="Endonuclease/exonuclease/phosphatase"/>
    <property type="match status" value="1"/>
</dbReference>
<feature type="signal peptide" evidence="2">
    <location>
        <begin position="1"/>
        <end position="19"/>
    </location>
</feature>
<reference evidence="4 5" key="1">
    <citation type="submission" date="2019-01" db="EMBL/GenBank/DDBJ databases">
        <title>A draft genome assembly of the solar-powered sea slug Elysia chlorotica.</title>
        <authorList>
            <person name="Cai H."/>
            <person name="Li Q."/>
            <person name="Fang X."/>
            <person name="Li J."/>
            <person name="Curtis N.E."/>
            <person name="Altenburger A."/>
            <person name="Shibata T."/>
            <person name="Feng M."/>
            <person name="Maeda T."/>
            <person name="Schwartz J.A."/>
            <person name="Shigenobu S."/>
            <person name="Lundholm N."/>
            <person name="Nishiyama T."/>
            <person name="Yang H."/>
            <person name="Hasebe M."/>
            <person name="Li S."/>
            <person name="Pierce S.K."/>
            <person name="Wang J."/>
        </authorList>
    </citation>
    <scope>NUCLEOTIDE SEQUENCE [LARGE SCALE GENOMIC DNA]</scope>
    <source>
        <strain evidence="4">EC2010</strain>
        <tissue evidence="4">Whole organism of an adult</tissue>
    </source>
</reference>
<dbReference type="InterPro" id="IPR036691">
    <property type="entry name" value="Endo/exonu/phosph_ase_sf"/>
</dbReference>
<dbReference type="Pfam" id="PF03372">
    <property type="entry name" value="Exo_endo_phos"/>
    <property type="match status" value="1"/>
</dbReference>